<feature type="domain" description="S1 motif" evidence="2">
    <location>
        <begin position="111"/>
        <end position="193"/>
    </location>
</feature>
<reference evidence="3 4" key="1">
    <citation type="journal article" date="2021" name="Sci. Rep.">
        <title>Genome sequencing of the multicellular alga Astrephomene provides insights into convergent evolution of germ-soma differentiation.</title>
        <authorList>
            <person name="Yamashita S."/>
            <person name="Yamamoto K."/>
            <person name="Matsuzaki R."/>
            <person name="Suzuki S."/>
            <person name="Yamaguchi H."/>
            <person name="Hirooka S."/>
            <person name="Minakuchi Y."/>
            <person name="Miyagishima S."/>
            <person name="Kawachi M."/>
            <person name="Toyoda A."/>
            <person name="Nozaki H."/>
        </authorList>
    </citation>
    <scope>NUCLEOTIDE SEQUENCE [LARGE SCALE GENOMIC DNA]</scope>
    <source>
        <strain evidence="3 4">NIES-4017</strain>
    </source>
</reference>
<evidence type="ECO:0000256" key="1">
    <source>
        <dbReference type="SAM" id="MobiDB-lite"/>
    </source>
</evidence>
<feature type="region of interest" description="Disordered" evidence="1">
    <location>
        <begin position="742"/>
        <end position="771"/>
    </location>
</feature>
<dbReference type="SUPFAM" id="SSF50249">
    <property type="entry name" value="Nucleic acid-binding proteins"/>
    <property type="match status" value="1"/>
</dbReference>
<dbReference type="InterPro" id="IPR012340">
    <property type="entry name" value="NA-bd_OB-fold"/>
</dbReference>
<comment type="caution">
    <text evidence="3">The sequence shown here is derived from an EMBL/GenBank/DDBJ whole genome shotgun (WGS) entry which is preliminary data.</text>
</comment>
<proteinExistence type="predicted"/>
<dbReference type="Proteomes" id="UP001054857">
    <property type="component" value="Unassembled WGS sequence"/>
</dbReference>
<name>A0AAD3HK83_9CHLO</name>
<sequence>MSFGIPMSGLPCWSLGAWPSASKRGVPLHSSALPSRRLSRCLRHYLQAATSSSSGDPGPFSLDPRPLTRGWSDTEERSWRTSPRPQPRVAFNKPTPVTRGAHHEPPPHKEGQLVEGVVVRIEPYGVFVEESQQEGGSSSSGGGFRWLLHVKNMSSQYVFTAPDHFRLGDRVVAVAMKTPEDVQGGGRNHLSTKELEREPGEFLTDREGVYERAPETLAMRQQAAAAAQQQAADPQQSKPADLPDAVWERLKVGALVPGVVESVQPSGVVVRVYLPSFDLEGPRWKRRLTITNQRHSRAYDTGSGVMPGSAAAAADDLDTANKGGRNSSGQGSSADAVKLFGEAAAAAASLTGLLPTGAISRFRGVVPEALFKPGELVYAHVQEQQREAGRLRLTMRDLETIPGDIVLFKERIFEKHTYAEFMGLEAPLSPVEWDEVVAAKEAKEGKPRWLKVGRLAYGVVTDLTDTCAFLALPGSNHSQAVLHLRDLSYLVPAAVDPSDGESGPTVTAATGDSIESQDTPAATEEAAAAAAAAAAAPVHSMRNYLRIGDRMAGIVKSLPQHFSDDSNVVISTCDLEYLPGDMLRDPASVYIQASSRHDDFRSRANQLWEALGSELADRRRMDNLPSLAAMQHWLKAQQRNSNGVPVPAAALAGVPVVPEKLPHNDGSVTGISAAAAAAPLRAADESSAALVAAAEQACQRKGALWLETAAWVQEVSAEGLELQRTLCDEAGKLFEGNVASAAKEEAGQAAPGDEKERQQQRRRVGDRQEAKPVRPGLMDWTVVAVTPEGALMSNDLAYGYLHATKHICFVKKICYVVL</sequence>
<dbReference type="PANTHER" id="PTHR15838:SF3">
    <property type="entry name" value="PROTEIN PIGMENT DEFECTIVE 338, CHLOROPLASTIC"/>
    <property type="match status" value="1"/>
</dbReference>
<gene>
    <name evidence="3" type="ORF">Agub_g5609</name>
</gene>
<feature type="compositionally biased region" description="Basic and acidic residues" evidence="1">
    <location>
        <begin position="101"/>
        <end position="112"/>
    </location>
</feature>
<dbReference type="AlphaFoldDB" id="A0AAD3HK83"/>
<dbReference type="InterPro" id="IPR003029">
    <property type="entry name" value="S1_domain"/>
</dbReference>
<feature type="region of interest" description="Disordered" evidence="1">
    <location>
        <begin position="48"/>
        <end position="113"/>
    </location>
</feature>
<evidence type="ECO:0000259" key="2">
    <source>
        <dbReference type="PROSITE" id="PS50126"/>
    </source>
</evidence>
<accession>A0AAD3HK83</accession>
<dbReference type="GO" id="GO:0043489">
    <property type="term" value="P:RNA stabilization"/>
    <property type="evidence" value="ECO:0007669"/>
    <property type="project" value="TreeGrafter"/>
</dbReference>
<dbReference type="SMART" id="SM00316">
    <property type="entry name" value="S1"/>
    <property type="match status" value="2"/>
</dbReference>
<organism evidence="3 4">
    <name type="scientific">Astrephomene gubernaculifera</name>
    <dbReference type="NCBI Taxonomy" id="47775"/>
    <lineage>
        <taxon>Eukaryota</taxon>
        <taxon>Viridiplantae</taxon>
        <taxon>Chlorophyta</taxon>
        <taxon>core chlorophytes</taxon>
        <taxon>Chlorophyceae</taxon>
        <taxon>CS clade</taxon>
        <taxon>Chlamydomonadales</taxon>
        <taxon>Astrephomenaceae</taxon>
        <taxon>Astrephomene</taxon>
    </lineage>
</organism>
<keyword evidence="4" id="KW-1185">Reference proteome</keyword>
<protein>
    <recommendedName>
        <fullName evidence="2">S1 motif domain-containing protein</fullName>
    </recommendedName>
</protein>
<dbReference type="PROSITE" id="PS50126">
    <property type="entry name" value="S1"/>
    <property type="match status" value="2"/>
</dbReference>
<feature type="domain" description="S1 motif" evidence="2">
    <location>
        <begin position="324"/>
        <end position="396"/>
    </location>
</feature>
<dbReference type="PANTHER" id="PTHR15838">
    <property type="entry name" value="NUCLEOLAR PROTEIN OF 40 KDA"/>
    <property type="match status" value="1"/>
</dbReference>
<evidence type="ECO:0000313" key="3">
    <source>
        <dbReference type="EMBL" id="GFR44389.1"/>
    </source>
</evidence>
<dbReference type="EMBL" id="BMAR01000007">
    <property type="protein sequence ID" value="GFR44389.1"/>
    <property type="molecule type" value="Genomic_DNA"/>
</dbReference>
<dbReference type="GO" id="GO:0003723">
    <property type="term" value="F:RNA binding"/>
    <property type="evidence" value="ECO:0007669"/>
    <property type="project" value="TreeGrafter"/>
</dbReference>
<dbReference type="Gene3D" id="2.40.50.140">
    <property type="entry name" value="Nucleic acid-binding proteins"/>
    <property type="match status" value="2"/>
</dbReference>
<evidence type="ECO:0000313" key="4">
    <source>
        <dbReference type="Proteomes" id="UP001054857"/>
    </source>
</evidence>